<sequence>MQDELAKGSITLLIINCSGYQVIEAITTKTKFICLPYKDDQFYISEALQIPFRKK</sequence>
<reference evidence="1" key="1">
    <citation type="journal article" date="2020" name="Ecol. Evol.">
        <title>Genome structure and content of the rice root-knot nematode (Meloidogyne graminicola).</title>
        <authorList>
            <person name="Phan N.T."/>
            <person name="Danchin E.G.J."/>
            <person name="Klopp C."/>
            <person name="Perfus-Barbeoch L."/>
            <person name="Kozlowski D.K."/>
            <person name="Koutsovoulos G.D."/>
            <person name="Lopez-Roques C."/>
            <person name="Bouchez O."/>
            <person name="Zahm M."/>
            <person name="Besnard G."/>
            <person name="Bellafiore S."/>
        </authorList>
    </citation>
    <scope>NUCLEOTIDE SEQUENCE</scope>
    <source>
        <strain evidence="1">VN-18</strain>
    </source>
</reference>
<evidence type="ECO:0000313" key="2">
    <source>
        <dbReference type="Proteomes" id="UP000605970"/>
    </source>
</evidence>
<proteinExistence type="predicted"/>
<comment type="caution">
    <text evidence="1">The sequence shown here is derived from an EMBL/GenBank/DDBJ whole genome shotgun (WGS) entry which is preliminary data.</text>
</comment>
<evidence type="ECO:0000313" key="1">
    <source>
        <dbReference type="EMBL" id="KAF7637536.1"/>
    </source>
</evidence>
<organism evidence="1 2">
    <name type="scientific">Meloidogyne graminicola</name>
    <dbReference type="NCBI Taxonomy" id="189291"/>
    <lineage>
        <taxon>Eukaryota</taxon>
        <taxon>Metazoa</taxon>
        <taxon>Ecdysozoa</taxon>
        <taxon>Nematoda</taxon>
        <taxon>Chromadorea</taxon>
        <taxon>Rhabditida</taxon>
        <taxon>Tylenchina</taxon>
        <taxon>Tylenchomorpha</taxon>
        <taxon>Tylenchoidea</taxon>
        <taxon>Meloidogynidae</taxon>
        <taxon>Meloidogyninae</taxon>
        <taxon>Meloidogyne</taxon>
    </lineage>
</organism>
<keyword evidence="2" id="KW-1185">Reference proteome</keyword>
<name>A0A8S9ZW64_9BILA</name>
<protein>
    <submittedName>
        <fullName evidence="1">Uncharacterized protein</fullName>
    </submittedName>
</protein>
<dbReference type="EMBL" id="JABEBT010000019">
    <property type="protein sequence ID" value="KAF7637536.1"/>
    <property type="molecule type" value="Genomic_DNA"/>
</dbReference>
<dbReference type="OrthoDB" id="5893722at2759"/>
<accession>A0A8S9ZW64</accession>
<gene>
    <name evidence="1" type="ORF">Mgra_00003052</name>
</gene>
<dbReference type="Proteomes" id="UP000605970">
    <property type="component" value="Unassembled WGS sequence"/>
</dbReference>
<dbReference type="AlphaFoldDB" id="A0A8S9ZW64"/>